<evidence type="ECO:0000313" key="4">
    <source>
        <dbReference type="Proteomes" id="UP000736672"/>
    </source>
</evidence>
<comment type="caution">
    <text evidence="3">The sequence shown here is derived from an EMBL/GenBank/DDBJ whole genome shotgun (WGS) entry which is preliminary data.</text>
</comment>
<dbReference type="InterPro" id="IPR036047">
    <property type="entry name" value="F-box-like_dom_sf"/>
</dbReference>
<name>A0A9P9L6V3_FUSSL</name>
<accession>A0A9P9L6V3</accession>
<gene>
    <name evidence="3" type="ORF">B0J15DRAFT_457260</name>
</gene>
<organism evidence="3 4">
    <name type="scientific">Fusarium solani</name>
    <name type="common">Filamentous fungus</name>
    <dbReference type="NCBI Taxonomy" id="169388"/>
    <lineage>
        <taxon>Eukaryota</taxon>
        <taxon>Fungi</taxon>
        <taxon>Dikarya</taxon>
        <taxon>Ascomycota</taxon>
        <taxon>Pezizomycotina</taxon>
        <taxon>Sordariomycetes</taxon>
        <taxon>Hypocreomycetidae</taxon>
        <taxon>Hypocreales</taxon>
        <taxon>Nectriaceae</taxon>
        <taxon>Fusarium</taxon>
        <taxon>Fusarium solani species complex</taxon>
    </lineage>
</organism>
<reference evidence="3" key="1">
    <citation type="journal article" date="2021" name="Nat. Commun.">
        <title>Genetic determinants of endophytism in the Arabidopsis root mycobiome.</title>
        <authorList>
            <person name="Mesny F."/>
            <person name="Miyauchi S."/>
            <person name="Thiergart T."/>
            <person name="Pickel B."/>
            <person name="Atanasova L."/>
            <person name="Karlsson M."/>
            <person name="Huettel B."/>
            <person name="Barry K.W."/>
            <person name="Haridas S."/>
            <person name="Chen C."/>
            <person name="Bauer D."/>
            <person name="Andreopoulos W."/>
            <person name="Pangilinan J."/>
            <person name="LaButti K."/>
            <person name="Riley R."/>
            <person name="Lipzen A."/>
            <person name="Clum A."/>
            <person name="Drula E."/>
            <person name="Henrissat B."/>
            <person name="Kohler A."/>
            <person name="Grigoriev I.V."/>
            <person name="Martin F.M."/>
            <person name="Hacquard S."/>
        </authorList>
    </citation>
    <scope>NUCLEOTIDE SEQUENCE</scope>
    <source>
        <strain evidence="3">FSSC 5 MPI-SDFR-AT-0091</strain>
    </source>
</reference>
<feature type="region of interest" description="Disordered" evidence="1">
    <location>
        <begin position="412"/>
        <end position="439"/>
    </location>
</feature>
<evidence type="ECO:0000313" key="3">
    <source>
        <dbReference type="EMBL" id="KAH7275067.1"/>
    </source>
</evidence>
<sequence>MAALALVSGTGPIRVVPAGVANVHRLPGSDYGILGLDEDTPLSTRLPYEIMQQIYLYLDPEDFNAARFTSRSWFRAGLCPSLLVEMLKRGGWWSSLQQISEPLRITRPRNILDQERLMSKWISRECDLASMKGSAFKQVGFTDFSGLVPGSTTARLHGTLVFTMSLCGRFLMVTHGRTIYVYELNHVCFSRRLSWSLPLRPREGRRLGMLRPAATVVCPRRAISCSMDTSSGRNAVAVLMEGRMGIVCDIMAETNAALTQTRLRRSEDDSFGSTPNLFSRMPAACVCRDTPVTQAPRLEEGPRSVDALTNHDLSRWFPLTLPSDFLFFMPARSGIDTGQKLRLISSAAALGNLLGPVGNAFQGFETNANVFRPGHSAGVTVMGPAGGDVIVHDIHSVADLPSQRSLVKARDAWGQEVRDDERSSGSEISPSRADHDRAVPLSDGSHILFTDPKTGVAESLNTQGLVPSSSQCIVAVARVIRSWADTRHGVRVVATFSVDGGDGMQLNSDEVATGCGSGPQKAMDADKQMIVFYTIPPDLFLAMSRGRSRHRWTRTAEGSYSDIDFGDPSSEATAYPLEIRGQAVAICSNLVELALDSGPDMVLWAFSAQGWARAWALHAGREDAFNHTVVQQDGSLRQVDREGDYAMAQVEQTSAASGVDGKGLDGGHGATGTTFGWNQPCVERDRSLKSGEQGDGMDGTVSVELVEEVNGIARIEVELR</sequence>
<proteinExistence type="predicted"/>
<dbReference type="CDD" id="cd09917">
    <property type="entry name" value="F-box_SF"/>
    <property type="match status" value="1"/>
</dbReference>
<feature type="domain" description="F-box" evidence="2">
    <location>
        <begin position="45"/>
        <end position="82"/>
    </location>
</feature>
<evidence type="ECO:0000256" key="1">
    <source>
        <dbReference type="SAM" id="MobiDB-lite"/>
    </source>
</evidence>
<dbReference type="SUPFAM" id="SSF81383">
    <property type="entry name" value="F-box domain"/>
    <property type="match status" value="1"/>
</dbReference>
<evidence type="ECO:0000259" key="2">
    <source>
        <dbReference type="Pfam" id="PF12937"/>
    </source>
</evidence>
<feature type="compositionally biased region" description="Gly residues" evidence="1">
    <location>
        <begin position="660"/>
        <end position="670"/>
    </location>
</feature>
<feature type="compositionally biased region" description="Basic and acidic residues" evidence="1">
    <location>
        <begin position="412"/>
        <end position="424"/>
    </location>
</feature>
<dbReference type="Proteomes" id="UP000736672">
    <property type="component" value="Unassembled WGS sequence"/>
</dbReference>
<keyword evidence="4" id="KW-1185">Reference proteome</keyword>
<feature type="region of interest" description="Disordered" evidence="1">
    <location>
        <begin position="656"/>
        <end position="678"/>
    </location>
</feature>
<dbReference type="EMBL" id="JAGTJS010000001">
    <property type="protein sequence ID" value="KAH7275067.1"/>
    <property type="molecule type" value="Genomic_DNA"/>
</dbReference>
<dbReference type="InterPro" id="IPR001810">
    <property type="entry name" value="F-box_dom"/>
</dbReference>
<dbReference type="Pfam" id="PF12937">
    <property type="entry name" value="F-box-like"/>
    <property type="match status" value="1"/>
</dbReference>
<dbReference type="AlphaFoldDB" id="A0A9P9L6V3"/>
<protein>
    <recommendedName>
        <fullName evidence="2">F-box domain-containing protein</fullName>
    </recommendedName>
</protein>
<dbReference type="OrthoDB" id="1689567at2759"/>